<keyword evidence="4" id="KW-1185">Reference proteome</keyword>
<sequence>MGPAKTRGRVPGRSPHRPVPRRETPSRHRLHTLLALAGVVLLGALAVVVLPGVLGGGDPVADRAAELADRDRQRDAGLTRELVGTAEQARDAVVPVLDGLERALGEHPDGADGVASAGDVAEWRRSVEAAAAPLRERPSGGTAVNLARSGLAGAVATVGRAVEAYAAALDARGALRERLRALADDLRRDALAAWSVAANQLDVAGIEAGLGHVHVFLGEPHGHGGG</sequence>
<keyword evidence="2" id="KW-1133">Transmembrane helix</keyword>
<feature type="transmembrane region" description="Helical" evidence="2">
    <location>
        <begin position="30"/>
        <end position="54"/>
    </location>
</feature>
<dbReference type="RefSeq" id="WP_146147515.1">
    <property type="nucleotide sequence ID" value="NZ_PVNH01000006.1"/>
</dbReference>
<accession>A0A2T0LU60</accession>
<dbReference type="Proteomes" id="UP000238362">
    <property type="component" value="Unassembled WGS sequence"/>
</dbReference>
<proteinExistence type="predicted"/>
<name>A0A2T0LU60_9PSEU</name>
<gene>
    <name evidence="3" type="ORF">B0I33_106380</name>
</gene>
<reference evidence="3 4" key="1">
    <citation type="submission" date="2018-03" db="EMBL/GenBank/DDBJ databases">
        <title>Genomic Encyclopedia of Type Strains, Phase III (KMG-III): the genomes of soil and plant-associated and newly described type strains.</title>
        <authorList>
            <person name="Whitman W."/>
        </authorList>
    </citation>
    <scope>NUCLEOTIDE SEQUENCE [LARGE SCALE GENOMIC DNA]</scope>
    <source>
        <strain evidence="3 4">CGMCC 4.7125</strain>
    </source>
</reference>
<evidence type="ECO:0000256" key="1">
    <source>
        <dbReference type="SAM" id="MobiDB-lite"/>
    </source>
</evidence>
<keyword evidence="2" id="KW-0472">Membrane</keyword>
<organism evidence="3 4">
    <name type="scientific">Prauserella shujinwangii</name>
    <dbReference type="NCBI Taxonomy" id="1453103"/>
    <lineage>
        <taxon>Bacteria</taxon>
        <taxon>Bacillati</taxon>
        <taxon>Actinomycetota</taxon>
        <taxon>Actinomycetes</taxon>
        <taxon>Pseudonocardiales</taxon>
        <taxon>Pseudonocardiaceae</taxon>
        <taxon>Prauserella</taxon>
    </lineage>
</organism>
<evidence type="ECO:0000313" key="4">
    <source>
        <dbReference type="Proteomes" id="UP000238362"/>
    </source>
</evidence>
<dbReference type="AlphaFoldDB" id="A0A2T0LU60"/>
<protein>
    <submittedName>
        <fullName evidence="3">Uncharacterized protein</fullName>
    </submittedName>
</protein>
<dbReference type="OrthoDB" id="3690795at2"/>
<evidence type="ECO:0000256" key="2">
    <source>
        <dbReference type="SAM" id="Phobius"/>
    </source>
</evidence>
<comment type="caution">
    <text evidence="3">The sequence shown here is derived from an EMBL/GenBank/DDBJ whole genome shotgun (WGS) entry which is preliminary data.</text>
</comment>
<dbReference type="EMBL" id="PVNH01000006">
    <property type="protein sequence ID" value="PRX47278.1"/>
    <property type="molecule type" value="Genomic_DNA"/>
</dbReference>
<feature type="region of interest" description="Disordered" evidence="1">
    <location>
        <begin position="1"/>
        <end position="26"/>
    </location>
</feature>
<keyword evidence="2" id="KW-0812">Transmembrane</keyword>
<feature type="compositionally biased region" description="Basic residues" evidence="1">
    <location>
        <begin position="1"/>
        <end position="19"/>
    </location>
</feature>
<evidence type="ECO:0000313" key="3">
    <source>
        <dbReference type="EMBL" id="PRX47278.1"/>
    </source>
</evidence>